<comment type="caution">
    <text evidence="1">The sequence shown here is derived from an EMBL/GenBank/DDBJ whole genome shotgun (WGS) entry which is preliminary data.</text>
</comment>
<keyword evidence="2" id="KW-1185">Reference proteome</keyword>
<sequence length="139" mass="15833">MIPPDQRQNAILQEFVSTKAVGKILGIDADDRSVDLVRKMIEEEENQGLGSAVKKRYLSKLIKERRPQIMLVQETKVEIFEKAVIQRFWGNAEVEYAESRAVGASRGILTMSNKEDFKSNNIIVNRNLVLIAGSYFQFD</sequence>
<accession>A0ACB7XML4</accession>
<protein>
    <submittedName>
        <fullName evidence="1">Uncharacterized protein</fullName>
    </submittedName>
</protein>
<dbReference type="EMBL" id="CM037151">
    <property type="protein sequence ID" value="KAH7842137.1"/>
    <property type="molecule type" value="Genomic_DNA"/>
</dbReference>
<reference evidence="1 2" key="1">
    <citation type="journal article" date="2021" name="Hortic Res">
        <title>High-quality reference genome and annotation aids understanding of berry development for evergreen blueberry (Vaccinium darrowii).</title>
        <authorList>
            <person name="Yu J."/>
            <person name="Hulse-Kemp A.M."/>
            <person name="Babiker E."/>
            <person name="Staton M."/>
        </authorList>
    </citation>
    <scope>NUCLEOTIDE SEQUENCE [LARGE SCALE GENOMIC DNA]</scope>
    <source>
        <strain evidence="2">cv. NJ 8807/NJ 8810</strain>
        <tissue evidence="1">Young leaf</tissue>
    </source>
</reference>
<name>A0ACB7XML4_9ERIC</name>
<organism evidence="1 2">
    <name type="scientific">Vaccinium darrowii</name>
    <dbReference type="NCBI Taxonomy" id="229202"/>
    <lineage>
        <taxon>Eukaryota</taxon>
        <taxon>Viridiplantae</taxon>
        <taxon>Streptophyta</taxon>
        <taxon>Embryophyta</taxon>
        <taxon>Tracheophyta</taxon>
        <taxon>Spermatophyta</taxon>
        <taxon>Magnoliopsida</taxon>
        <taxon>eudicotyledons</taxon>
        <taxon>Gunneridae</taxon>
        <taxon>Pentapetalae</taxon>
        <taxon>asterids</taxon>
        <taxon>Ericales</taxon>
        <taxon>Ericaceae</taxon>
        <taxon>Vaccinioideae</taxon>
        <taxon>Vaccinieae</taxon>
        <taxon>Vaccinium</taxon>
    </lineage>
</organism>
<proteinExistence type="predicted"/>
<evidence type="ECO:0000313" key="1">
    <source>
        <dbReference type="EMBL" id="KAH7842137.1"/>
    </source>
</evidence>
<gene>
    <name evidence="1" type="ORF">Vadar_001885</name>
</gene>
<dbReference type="Proteomes" id="UP000828048">
    <property type="component" value="Chromosome 1"/>
</dbReference>
<evidence type="ECO:0000313" key="2">
    <source>
        <dbReference type="Proteomes" id="UP000828048"/>
    </source>
</evidence>